<evidence type="ECO:0000313" key="1">
    <source>
        <dbReference type="EMBL" id="SFV53298.1"/>
    </source>
</evidence>
<organism evidence="1">
    <name type="scientific">hydrothermal vent metagenome</name>
    <dbReference type="NCBI Taxonomy" id="652676"/>
    <lineage>
        <taxon>unclassified sequences</taxon>
        <taxon>metagenomes</taxon>
        <taxon>ecological metagenomes</taxon>
    </lineage>
</organism>
<proteinExistence type="predicted"/>
<protein>
    <submittedName>
        <fullName evidence="1">Type I restriction-modification system, DNA-methyltransferase subunit M / Type I restriction-modification system, specificity subunit S</fullName>
        <ecNumber evidence="1">2.1.1.72</ecNumber>
        <ecNumber evidence="1">3.1.21.3</ecNumber>
    </submittedName>
</protein>
<dbReference type="EC" id="3.1.21.3" evidence="1"/>
<accession>A0A1W1BIG7</accession>
<dbReference type="GO" id="GO:0009007">
    <property type="term" value="F:site-specific DNA-methyltransferase (adenine-specific) activity"/>
    <property type="evidence" value="ECO:0007669"/>
    <property type="project" value="UniProtKB-EC"/>
</dbReference>
<sequence length="166" mass="19111">MINKDNFKALLLHLGFEERDNIFSKRFESGYSLMADFKKEELQYPELEGLKIHERQTCNFSSSENAVVFECVCKLLEKGIRYNGGSSVNDIITPLFDPNNLSDTNKINTLIKKNFLGKLPSDLSGFEEYKELISYVDMQDILDFSRKDFNKAFSLTPKKSIVIESK</sequence>
<keyword evidence="1" id="KW-0378">Hydrolase</keyword>
<name>A0A1W1BIG7_9ZZZZ</name>
<gene>
    <name evidence="1" type="ORF">MNB_SV-12-1527</name>
</gene>
<reference evidence="1" key="1">
    <citation type="submission" date="2016-10" db="EMBL/GenBank/DDBJ databases">
        <authorList>
            <person name="de Groot N.N."/>
        </authorList>
    </citation>
    <scope>NUCLEOTIDE SEQUENCE</scope>
</reference>
<dbReference type="GO" id="GO:0009035">
    <property type="term" value="F:type I site-specific deoxyribonuclease activity"/>
    <property type="evidence" value="ECO:0007669"/>
    <property type="project" value="UniProtKB-EC"/>
</dbReference>
<dbReference type="EMBL" id="FPHE01000040">
    <property type="protein sequence ID" value="SFV53298.1"/>
    <property type="molecule type" value="Genomic_DNA"/>
</dbReference>
<dbReference type="EC" id="2.1.1.72" evidence="1"/>
<keyword evidence="1" id="KW-0808">Transferase</keyword>
<dbReference type="AlphaFoldDB" id="A0A1W1BIG7"/>
<dbReference type="GO" id="GO:0032259">
    <property type="term" value="P:methylation"/>
    <property type="evidence" value="ECO:0007669"/>
    <property type="project" value="UniProtKB-KW"/>
</dbReference>
<keyword evidence="1" id="KW-0489">Methyltransferase</keyword>